<dbReference type="Proteomes" id="UP000682204">
    <property type="component" value="Chromosome"/>
</dbReference>
<protein>
    <submittedName>
        <fullName evidence="1">AAA family ATPase</fullName>
    </submittedName>
</protein>
<accession>A0ACD1DX92</accession>
<proteinExistence type="predicted"/>
<sequence>MDISIHNCNNIDSGDIHIENGRLNIKYAINGTGKSTITQAISLHVSGEALKDLRPFKYSNDEDEAHNPSVMMSDVIQKVAIFDEKFIEKYAYKKDELVANSFEIFVKTLKYEEHMRKISESISSIQNAFRDDPDLDALVNDLTTFIESFGKTQSGYSKAGDLGKTIGKGNKIENVPSELVAYAPYLRAAGINLRWLKWQTEGKDYLEITDKCPYCVSSISTPKETILKIGQEYDIKYLSSLIKMLDVFTSLEAYFSENTKLTIQIISKNATGITKDQIDFLKRLKDEITTLRDKLTGLKSLGFASLSNVDRVADALRDKIIDLAFYRQLESDYTKSKINRINDSLNEVITAAGQLQGQVAQQKEEIRRTIENHSNDINGFLESAGYQYKVSIVQPGGENYRLILTYTEHNESIGNVKEHLSYGERNAFALVLFMYQTIKENADFIVLDDPISSFDNNKKFAIMSTLFRGTNSLQGKTVLMLTHDFEPIIDIVCTLRDIFSPPAKAHFISNINGKLNESLITNADVKSCVSVCESNIANSADIIHKLIHYRRLVEINDQKNIVWDLLSNVFHKNRDIPQIKDKDGSLRDMTSEEIELATSIIQQKINDFNYPNAYARTKNIPDMVALYRNSASGYEKVQIYRMLKDGDMRRGSAMKKYVDETFHVQNDYLFQLNPRQYEIVPQYVLNYCDDAICIIEQNMVDPIVKTI</sequence>
<evidence type="ECO:0000313" key="1">
    <source>
        <dbReference type="EMBL" id="QVL36755.1"/>
    </source>
</evidence>
<organism evidence="1 2">
    <name type="scientific">Aminirod propionatiphilus</name>
    <dbReference type="NCBI Taxonomy" id="3415223"/>
    <lineage>
        <taxon>Bacteria</taxon>
        <taxon>Thermotogati</taxon>
        <taxon>Synergistota</taxon>
        <taxon>Synergistia</taxon>
        <taxon>Synergistales</taxon>
        <taxon>Aminiphilaceae</taxon>
        <taxon>Aminirod</taxon>
    </lineage>
</organism>
<reference evidence="1" key="1">
    <citation type="submission" date="2021-05" db="EMBL/GenBank/DDBJ databases">
        <title>An isolated secondary fermenter in methanogenic hydrocarbon-degrading communities.</title>
        <authorList>
            <person name="Liu Y.-F."/>
            <person name="Liu Z.-l."/>
        </authorList>
    </citation>
    <scope>NUCLEOTIDE SEQUENCE</scope>
    <source>
        <strain evidence="1">L-13</strain>
    </source>
</reference>
<keyword evidence="2" id="KW-1185">Reference proteome</keyword>
<name>A0ACD1DX92_9BACT</name>
<evidence type="ECO:0000313" key="2">
    <source>
        <dbReference type="Proteomes" id="UP000682204"/>
    </source>
</evidence>
<gene>
    <name evidence="1" type="ORF">KIH16_02905</name>
</gene>
<dbReference type="EMBL" id="CP074691">
    <property type="protein sequence ID" value="QVL36755.1"/>
    <property type="molecule type" value="Genomic_DNA"/>
</dbReference>